<protein>
    <submittedName>
        <fullName evidence="5">Helix-turn-helix transcriptional regulator</fullName>
    </submittedName>
</protein>
<dbReference type="InterPro" id="IPR046532">
    <property type="entry name" value="DUF6597"/>
</dbReference>
<dbReference type="InterPro" id="IPR020449">
    <property type="entry name" value="Tscrpt_reg_AraC-type_HTH"/>
</dbReference>
<evidence type="ECO:0000313" key="6">
    <source>
        <dbReference type="Proteomes" id="UP000806285"/>
    </source>
</evidence>
<dbReference type="SUPFAM" id="SSF46689">
    <property type="entry name" value="Homeodomain-like"/>
    <property type="match status" value="1"/>
</dbReference>
<keyword evidence="1" id="KW-0805">Transcription regulation</keyword>
<feature type="domain" description="HTH araC/xylS-type" evidence="4">
    <location>
        <begin position="176"/>
        <end position="259"/>
    </location>
</feature>
<dbReference type="SMART" id="SM00342">
    <property type="entry name" value="HTH_ARAC"/>
    <property type="match status" value="1"/>
</dbReference>
<evidence type="ECO:0000259" key="4">
    <source>
        <dbReference type="PROSITE" id="PS01124"/>
    </source>
</evidence>
<dbReference type="Proteomes" id="UP000806285">
    <property type="component" value="Unassembled WGS sequence"/>
</dbReference>
<evidence type="ECO:0000256" key="1">
    <source>
        <dbReference type="ARBA" id="ARBA00023015"/>
    </source>
</evidence>
<accession>A0ABR9S516</accession>
<dbReference type="InterPro" id="IPR009057">
    <property type="entry name" value="Homeodomain-like_sf"/>
</dbReference>
<evidence type="ECO:0000256" key="3">
    <source>
        <dbReference type="ARBA" id="ARBA00023163"/>
    </source>
</evidence>
<dbReference type="Gene3D" id="1.10.10.60">
    <property type="entry name" value="Homeodomain-like"/>
    <property type="match status" value="1"/>
</dbReference>
<evidence type="ECO:0000313" key="5">
    <source>
        <dbReference type="EMBL" id="MBE7368392.1"/>
    </source>
</evidence>
<reference evidence="5 6" key="1">
    <citation type="submission" date="2020-10" db="EMBL/GenBank/DDBJ databases">
        <title>Ramlibacter sp. HM2 16S ribosomal RNA gene Genome sequencing and assembly.</title>
        <authorList>
            <person name="Kang M."/>
        </authorList>
    </citation>
    <scope>NUCLEOTIDE SEQUENCE [LARGE SCALE GENOMIC DNA]</scope>
    <source>
        <strain evidence="5 6">HM2</strain>
    </source>
</reference>
<keyword evidence="6" id="KW-1185">Reference proteome</keyword>
<organism evidence="5 6">
    <name type="scientific">Ramlibacter pallidus</name>
    <dbReference type="NCBI Taxonomy" id="2780087"/>
    <lineage>
        <taxon>Bacteria</taxon>
        <taxon>Pseudomonadati</taxon>
        <taxon>Pseudomonadota</taxon>
        <taxon>Betaproteobacteria</taxon>
        <taxon>Burkholderiales</taxon>
        <taxon>Comamonadaceae</taxon>
        <taxon>Ramlibacter</taxon>
    </lineage>
</organism>
<dbReference type="Pfam" id="PF20240">
    <property type="entry name" value="DUF6597"/>
    <property type="match status" value="1"/>
</dbReference>
<dbReference type="EMBL" id="JADDIV010000003">
    <property type="protein sequence ID" value="MBE7368392.1"/>
    <property type="molecule type" value="Genomic_DNA"/>
</dbReference>
<sequence>MLASRPPVPQLRSFVRLLWATAPAGATGSGAFREHVLPTGCMHLALRWSGPPLRVYAGDAGPEGRVLGHAVVGGVRTSFYAREAGVAAASAGALLEPGAARALFGAGAQEFTGRHEALDNLWGRDAGFCMERLQAATDPAHALALMEAFLLERLAPGTGLHPGVAAGLASLRHGGRVEDAARASGFSHRHFVARFRDATGLAPKAHARVLRMQSALGGLARPGTALADVALAAGFADQAHFSREFRAFAGVTPTQWLLARPLHPNHVPVAAAA</sequence>
<dbReference type="InterPro" id="IPR018062">
    <property type="entry name" value="HTH_AraC-typ_CS"/>
</dbReference>
<keyword evidence="3" id="KW-0804">Transcription</keyword>
<dbReference type="RefSeq" id="WP_193676986.1">
    <property type="nucleotide sequence ID" value="NZ_JADDIV010000003.1"/>
</dbReference>
<dbReference type="InterPro" id="IPR050204">
    <property type="entry name" value="AraC_XylS_family_regulators"/>
</dbReference>
<dbReference type="PANTHER" id="PTHR46796:SF15">
    <property type="entry name" value="BLL1074 PROTEIN"/>
    <property type="match status" value="1"/>
</dbReference>
<comment type="caution">
    <text evidence="5">The sequence shown here is derived from an EMBL/GenBank/DDBJ whole genome shotgun (WGS) entry which is preliminary data.</text>
</comment>
<dbReference type="PROSITE" id="PS00041">
    <property type="entry name" value="HTH_ARAC_FAMILY_1"/>
    <property type="match status" value="1"/>
</dbReference>
<keyword evidence="2" id="KW-0238">DNA-binding</keyword>
<proteinExistence type="predicted"/>
<evidence type="ECO:0000256" key="2">
    <source>
        <dbReference type="ARBA" id="ARBA00023125"/>
    </source>
</evidence>
<dbReference type="PANTHER" id="PTHR46796">
    <property type="entry name" value="HTH-TYPE TRANSCRIPTIONAL ACTIVATOR RHAS-RELATED"/>
    <property type="match status" value="1"/>
</dbReference>
<dbReference type="PROSITE" id="PS01124">
    <property type="entry name" value="HTH_ARAC_FAMILY_2"/>
    <property type="match status" value="1"/>
</dbReference>
<name>A0ABR9S516_9BURK</name>
<dbReference type="InterPro" id="IPR018060">
    <property type="entry name" value="HTH_AraC"/>
</dbReference>
<gene>
    <name evidence="5" type="ORF">IM787_12605</name>
</gene>
<dbReference type="Pfam" id="PF12833">
    <property type="entry name" value="HTH_18"/>
    <property type="match status" value="1"/>
</dbReference>
<dbReference type="PRINTS" id="PR00032">
    <property type="entry name" value="HTHARAC"/>
</dbReference>